<proteinExistence type="predicted"/>
<dbReference type="InterPro" id="IPR044691">
    <property type="entry name" value="DCC1_Trx"/>
</dbReference>
<sequence length="122" mass="14968">MKHTVFYDARCPLCSSVKWVVGKLDWFRRIRWIPVQDAENNNDYSFLKNRDIYDRIQMLSSKGRIYEGFYTIRKILTLLPVTFPVSWLFYLPYIDRILSPLYMWVSRNRYHWFGRQSYVPQI</sequence>
<dbReference type="PANTHER" id="PTHR34290">
    <property type="entry name" value="SI:CH73-390P7.2"/>
    <property type="match status" value="1"/>
</dbReference>
<accession>A0ABW2UVX6</accession>
<dbReference type="EMBL" id="JBHTGR010000016">
    <property type="protein sequence ID" value="MFC7747206.1"/>
    <property type="molecule type" value="Genomic_DNA"/>
</dbReference>
<dbReference type="PANTHER" id="PTHR34290:SF2">
    <property type="entry name" value="OS04G0668800 PROTEIN"/>
    <property type="match status" value="1"/>
</dbReference>
<keyword evidence="1" id="KW-1133">Transmembrane helix</keyword>
<evidence type="ECO:0000256" key="1">
    <source>
        <dbReference type="SAM" id="Phobius"/>
    </source>
</evidence>
<dbReference type="InterPro" id="IPR007263">
    <property type="entry name" value="DCC1-like"/>
</dbReference>
<feature type="transmembrane region" description="Helical" evidence="1">
    <location>
        <begin position="75"/>
        <end position="94"/>
    </location>
</feature>
<reference evidence="3" key="1">
    <citation type="journal article" date="2019" name="Int. J. Syst. Evol. Microbiol.">
        <title>The Global Catalogue of Microorganisms (GCM) 10K type strain sequencing project: providing services to taxonomists for standard genome sequencing and annotation.</title>
        <authorList>
            <consortium name="The Broad Institute Genomics Platform"/>
            <consortium name="The Broad Institute Genome Sequencing Center for Infectious Disease"/>
            <person name="Wu L."/>
            <person name="Ma J."/>
        </authorList>
    </citation>
    <scope>NUCLEOTIDE SEQUENCE [LARGE SCALE GENOMIC DNA]</scope>
    <source>
        <strain evidence="3">JCM 30234</strain>
    </source>
</reference>
<protein>
    <submittedName>
        <fullName evidence="2">Thiol-disulfide oxidoreductase DCC family protein</fullName>
    </submittedName>
</protein>
<evidence type="ECO:0000313" key="3">
    <source>
        <dbReference type="Proteomes" id="UP001596620"/>
    </source>
</evidence>
<keyword evidence="3" id="KW-1185">Reference proteome</keyword>
<evidence type="ECO:0000313" key="2">
    <source>
        <dbReference type="EMBL" id="MFC7747206.1"/>
    </source>
</evidence>
<gene>
    <name evidence="2" type="ORF">ACFQU8_08140</name>
</gene>
<name>A0ABW2UVX6_9BACI</name>
<keyword evidence="1" id="KW-0812">Transmembrane</keyword>
<dbReference type="RefSeq" id="WP_382358723.1">
    <property type="nucleotide sequence ID" value="NZ_JBHTGR010000016.1"/>
</dbReference>
<organism evidence="2 3">
    <name type="scientific">Lentibacillus kimchii</name>
    <dbReference type="NCBI Taxonomy" id="1542911"/>
    <lineage>
        <taxon>Bacteria</taxon>
        <taxon>Bacillati</taxon>
        <taxon>Bacillota</taxon>
        <taxon>Bacilli</taxon>
        <taxon>Bacillales</taxon>
        <taxon>Bacillaceae</taxon>
        <taxon>Lentibacillus</taxon>
    </lineage>
</organism>
<comment type="caution">
    <text evidence="2">The sequence shown here is derived from an EMBL/GenBank/DDBJ whole genome shotgun (WGS) entry which is preliminary data.</text>
</comment>
<dbReference type="Pfam" id="PF04134">
    <property type="entry name" value="DCC1-like"/>
    <property type="match status" value="1"/>
</dbReference>
<keyword evidence="1" id="KW-0472">Membrane</keyword>
<dbReference type="Proteomes" id="UP001596620">
    <property type="component" value="Unassembled WGS sequence"/>
</dbReference>